<evidence type="ECO:0000256" key="2">
    <source>
        <dbReference type="PROSITE-ProRule" id="PRU00169"/>
    </source>
</evidence>
<dbReference type="InterPro" id="IPR001789">
    <property type="entry name" value="Sig_transdc_resp-reg_receiver"/>
</dbReference>
<dbReference type="SMART" id="SM00086">
    <property type="entry name" value="PAC"/>
    <property type="match status" value="1"/>
</dbReference>
<dbReference type="CDD" id="cd00130">
    <property type="entry name" value="PAS"/>
    <property type="match status" value="1"/>
</dbReference>
<gene>
    <name evidence="7" type="ORF">BECKFM1743A_GA0114220_108442</name>
    <name evidence="8" type="ORF">BECKFM1743B_GA0114221_106205</name>
    <name evidence="6" type="ORF">BECKFM1743C_GA0114222_108461</name>
</gene>
<dbReference type="InterPro" id="IPR035965">
    <property type="entry name" value="PAS-like_dom_sf"/>
</dbReference>
<dbReference type="Gene3D" id="3.40.50.2300">
    <property type="match status" value="1"/>
</dbReference>
<dbReference type="EMBL" id="CAADEZ010000844">
    <property type="protein sequence ID" value="VFJ75551.1"/>
    <property type="molecule type" value="Genomic_DNA"/>
</dbReference>
<evidence type="ECO:0000313" key="8">
    <source>
        <dbReference type="EMBL" id="VFK19445.1"/>
    </source>
</evidence>
<dbReference type="InterPro" id="IPR000014">
    <property type="entry name" value="PAS"/>
</dbReference>
<dbReference type="NCBIfam" id="TIGR00229">
    <property type="entry name" value="sensory_box"/>
    <property type="match status" value="1"/>
</dbReference>
<dbReference type="SUPFAM" id="SSF55785">
    <property type="entry name" value="PYP-like sensor domain (PAS domain)"/>
    <property type="match status" value="1"/>
</dbReference>
<evidence type="ECO:0000313" key="6">
    <source>
        <dbReference type="EMBL" id="VFJ75456.1"/>
    </source>
</evidence>
<dbReference type="PANTHER" id="PTHR44591:SF3">
    <property type="entry name" value="RESPONSE REGULATORY DOMAIN-CONTAINING PROTEIN"/>
    <property type="match status" value="1"/>
</dbReference>
<keyword evidence="1 2" id="KW-0597">Phosphoprotein</keyword>
<dbReference type="PANTHER" id="PTHR44591">
    <property type="entry name" value="STRESS RESPONSE REGULATOR PROTEIN 1"/>
    <property type="match status" value="1"/>
</dbReference>
<organism evidence="6">
    <name type="scientific">Candidatus Kentrum sp. FM</name>
    <dbReference type="NCBI Taxonomy" id="2126340"/>
    <lineage>
        <taxon>Bacteria</taxon>
        <taxon>Pseudomonadati</taxon>
        <taxon>Pseudomonadota</taxon>
        <taxon>Gammaproteobacteria</taxon>
        <taxon>Candidatus Kentrum</taxon>
    </lineage>
</organism>
<sequence>MRGTTSHPVSYNPKRYSGFRLLIVDDNRNNLFTLRTLVQKYMDVEILEALSGQQALSVALNEPNIDLIVLDVQMPEMDGFQTASMLKIRKKTRDIPIIFLTAAFKSGDFQKKGYEVGAVDYLLKPIDDDLLINKISTYFRLIQKEREINQILEERVALRTAELERANQYREQIINTMGEALLVLNPKGVIKSANLAAYRMLDFPDGELVGALLGDVFEEADPEQAGAFMGTWLEALVRVGVIRNIEARLITKEGHRIPILLSRSAIKNSEGEITDIICIARDITGYQRVEEDSESIDFIGNIPANLTDPLDTDSPRSISDNDQR</sequence>
<protein>
    <submittedName>
        <fullName evidence="6">PAS domain S-box-containing protein</fullName>
    </submittedName>
</protein>
<dbReference type="PROSITE" id="PS50110">
    <property type="entry name" value="RESPONSE_REGULATORY"/>
    <property type="match status" value="1"/>
</dbReference>
<dbReference type="InterPro" id="IPR050595">
    <property type="entry name" value="Bact_response_regulator"/>
</dbReference>
<accession>A0A450TZG1</accession>
<evidence type="ECO:0000256" key="1">
    <source>
        <dbReference type="ARBA" id="ARBA00022553"/>
    </source>
</evidence>
<dbReference type="AlphaFoldDB" id="A0A450TZG1"/>
<dbReference type="EMBL" id="CAADFL010000620">
    <property type="protein sequence ID" value="VFK19445.1"/>
    <property type="molecule type" value="Genomic_DNA"/>
</dbReference>
<dbReference type="Gene3D" id="3.30.450.20">
    <property type="entry name" value="PAS domain"/>
    <property type="match status" value="1"/>
</dbReference>
<evidence type="ECO:0000259" key="4">
    <source>
        <dbReference type="PROSITE" id="PS50112"/>
    </source>
</evidence>
<evidence type="ECO:0000259" key="5">
    <source>
        <dbReference type="PROSITE" id="PS50113"/>
    </source>
</evidence>
<dbReference type="SUPFAM" id="SSF52172">
    <property type="entry name" value="CheY-like"/>
    <property type="match status" value="1"/>
</dbReference>
<evidence type="ECO:0000259" key="3">
    <source>
        <dbReference type="PROSITE" id="PS50110"/>
    </source>
</evidence>
<feature type="domain" description="Response regulatory" evidence="3">
    <location>
        <begin position="20"/>
        <end position="139"/>
    </location>
</feature>
<dbReference type="InterPro" id="IPR011006">
    <property type="entry name" value="CheY-like_superfamily"/>
</dbReference>
<dbReference type="EMBL" id="CAADFA010000846">
    <property type="protein sequence ID" value="VFJ75456.1"/>
    <property type="molecule type" value="Genomic_DNA"/>
</dbReference>
<dbReference type="SMART" id="SM00091">
    <property type="entry name" value="PAS"/>
    <property type="match status" value="1"/>
</dbReference>
<dbReference type="PROSITE" id="PS50113">
    <property type="entry name" value="PAC"/>
    <property type="match status" value="1"/>
</dbReference>
<reference evidence="6" key="1">
    <citation type="submission" date="2019-02" db="EMBL/GenBank/DDBJ databases">
        <authorList>
            <person name="Gruber-Vodicka R. H."/>
            <person name="Seah K. B. B."/>
        </authorList>
    </citation>
    <scope>NUCLEOTIDE SEQUENCE</scope>
    <source>
        <strain evidence="7">BECK_BZ163</strain>
        <strain evidence="8">BECK_BZ164</strain>
        <strain evidence="6">BECK_BZ165</strain>
    </source>
</reference>
<dbReference type="InterPro" id="IPR000700">
    <property type="entry name" value="PAS-assoc_C"/>
</dbReference>
<dbReference type="Pfam" id="PF13426">
    <property type="entry name" value="PAS_9"/>
    <property type="match status" value="1"/>
</dbReference>
<feature type="domain" description="PAS" evidence="4">
    <location>
        <begin position="166"/>
        <end position="240"/>
    </location>
</feature>
<dbReference type="SMART" id="SM00448">
    <property type="entry name" value="REC"/>
    <property type="match status" value="1"/>
</dbReference>
<dbReference type="Pfam" id="PF00072">
    <property type="entry name" value="Response_reg"/>
    <property type="match status" value="1"/>
</dbReference>
<dbReference type="InterPro" id="IPR001610">
    <property type="entry name" value="PAC"/>
</dbReference>
<dbReference type="GO" id="GO:0000160">
    <property type="term" value="P:phosphorelay signal transduction system"/>
    <property type="evidence" value="ECO:0007669"/>
    <property type="project" value="InterPro"/>
</dbReference>
<evidence type="ECO:0000313" key="7">
    <source>
        <dbReference type="EMBL" id="VFJ75551.1"/>
    </source>
</evidence>
<proteinExistence type="predicted"/>
<dbReference type="PROSITE" id="PS50112">
    <property type="entry name" value="PAS"/>
    <property type="match status" value="1"/>
</dbReference>
<feature type="modified residue" description="4-aspartylphosphate" evidence="2">
    <location>
        <position position="71"/>
    </location>
</feature>
<feature type="domain" description="PAC" evidence="5">
    <location>
        <begin position="243"/>
        <end position="295"/>
    </location>
</feature>
<name>A0A450TZG1_9GAMM</name>